<comment type="caution">
    <text evidence="1">The sequence shown here is derived from an EMBL/GenBank/DDBJ whole genome shotgun (WGS) entry which is preliminary data.</text>
</comment>
<sequence length="285" mass="31626">MQGFGILASSMVTMVVCKIFERASNASSDQTPDGTDIAWRLILMLGSIPAALTYYWRMMMPETARYTALVEQNVLQAAKDMEKVLDVSMSQIAEEFPLSPRPPSYNLLSRKFIRQHGRDLFACSTSWFLLDIVFYSSNLFQSKIYHNYVDDDSRSPLNAFEEAFSVARLQAIVAICSTVPGAIGKVGAIIGSVGLLWVLEEDKKTGDPKATGMTIALILLGGVCFMGMAVTYFFTRETMGRSLEENENEDDSSELCFVRCFNDCCLRTNSSTNEGDEAPLAIEQL</sequence>
<evidence type="ECO:0000313" key="2">
    <source>
        <dbReference type="Proteomes" id="UP001164250"/>
    </source>
</evidence>
<organism evidence="1 2">
    <name type="scientific">Pistacia atlantica</name>
    <dbReference type="NCBI Taxonomy" id="434234"/>
    <lineage>
        <taxon>Eukaryota</taxon>
        <taxon>Viridiplantae</taxon>
        <taxon>Streptophyta</taxon>
        <taxon>Embryophyta</taxon>
        <taxon>Tracheophyta</taxon>
        <taxon>Spermatophyta</taxon>
        <taxon>Magnoliopsida</taxon>
        <taxon>eudicotyledons</taxon>
        <taxon>Gunneridae</taxon>
        <taxon>Pentapetalae</taxon>
        <taxon>rosids</taxon>
        <taxon>malvids</taxon>
        <taxon>Sapindales</taxon>
        <taxon>Anacardiaceae</taxon>
        <taxon>Pistacia</taxon>
    </lineage>
</organism>
<dbReference type="Proteomes" id="UP001164250">
    <property type="component" value="Chromosome 10"/>
</dbReference>
<protein>
    <submittedName>
        <fullName evidence="1">Uncharacterized protein</fullName>
    </submittedName>
</protein>
<proteinExistence type="predicted"/>
<keyword evidence="2" id="KW-1185">Reference proteome</keyword>
<accession>A0ACC1ALL5</accession>
<dbReference type="EMBL" id="CM047906">
    <property type="protein sequence ID" value="KAJ0087551.1"/>
    <property type="molecule type" value="Genomic_DNA"/>
</dbReference>
<name>A0ACC1ALL5_9ROSI</name>
<evidence type="ECO:0000313" key="1">
    <source>
        <dbReference type="EMBL" id="KAJ0087551.1"/>
    </source>
</evidence>
<reference evidence="2" key="1">
    <citation type="journal article" date="2023" name="G3 (Bethesda)">
        <title>Genome assembly and association tests identify interacting loci associated with vigor, precocity, and sex in interspecific pistachio rootstocks.</title>
        <authorList>
            <person name="Palmer W."/>
            <person name="Jacygrad E."/>
            <person name="Sagayaradj S."/>
            <person name="Cavanaugh K."/>
            <person name="Han R."/>
            <person name="Bertier L."/>
            <person name="Beede B."/>
            <person name="Kafkas S."/>
            <person name="Golino D."/>
            <person name="Preece J."/>
            <person name="Michelmore R."/>
        </authorList>
    </citation>
    <scope>NUCLEOTIDE SEQUENCE [LARGE SCALE GENOMIC DNA]</scope>
</reference>
<gene>
    <name evidence="1" type="ORF">Patl1_09348</name>
</gene>